<sequence length="209" mass="22796">MVPLIGYLLLISFVRLSGRGMVTTGARDIAALAIAIAGMLAVGPAELFFPATAATVFGPIVWLALIAFYTLVVALIALTSTPKLVVIGRSPDQVYAPLLRAATRMDEAAIGDANLMQIRMPTLGVQLRVDGPRGIDHSRVLSFEPIGSPMFWQSLLGNLRHEVRQEPVPIPRRGFAMLAFAAMFACVLLWQGIGNQELVVEGFREWLWR</sequence>
<keyword evidence="1" id="KW-0472">Membrane</keyword>
<dbReference type="Proteomes" id="UP000317977">
    <property type="component" value="Unassembled WGS sequence"/>
</dbReference>
<evidence type="ECO:0000256" key="1">
    <source>
        <dbReference type="SAM" id="Phobius"/>
    </source>
</evidence>
<name>A0A5C6EUI0_9BACT</name>
<keyword evidence="1" id="KW-1133">Transmembrane helix</keyword>
<accession>A0A5C6EUI0</accession>
<feature type="transmembrane region" description="Helical" evidence="1">
    <location>
        <begin position="174"/>
        <end position="193"/>
    </location>
</feature>
<dbReference type="AlphaFoldDB" id="A0A5C6EUI0"/>
<comment type="caution">
    <text evidence="2">The sequence shown here is derived from an EMBL/GenBank/DDBJ whole genome shotgun (WGS) entry which is preliminary data.</text>
</comment>
<feature type="transmembrane region" description="Helical" evidence="1">
    <location>
        <begin position="29"/>
        <end position="48"/>
    </location>
</feature>
<organism evidence="2 3">
    <name type="scientific">Rubripirellula reticaptiva</name>
    <dbReference type="NCBI Taxonomy" id="2528013"/>
    <lineage>
        <taxon>Bacteria</taxon>
        <taxon>Pseudomonadati</taxon>
        <taxon>Planctomycetota</taxon>
        <taxon>Planctomycetia</taxon>
        <taxon>Pirellulales</taxon>
        <taxon>Pirellulaceae</taxon>
        <taxon>Rubripirellula</taxon>
    </lineage>
</organism>
<gene>
    <name evidence="2" type="ORF">Poly59_26980</name>
</gene>
<reference evidence="2 3" key="1">
    <citation type="submission" date="2019-02" db="EMBL/GenBank/DDBJ databases">
        <title>Deep-cultivation of Planctomycetes and their phenomic and genomic characterization uncovers novel biology.</title>
        <authorList>
            <person name="Wiegand S."/>
            <person name="Jogler M."/>
            <person name="Boedeker C."/>
            <person name="Pinto D."/>
            <person name="Vollmers J."/>
            <person name="Rivas-Marin E."/>
            <person name="Kohn T."/>
            <person name="Peeters S.H."/>
            <person name="Heuer A."/>
            <person name="Rast P."/>
            <person name="Oberbeckmann S."/>
            <person name="Bunk B."/>
            <person name="Jeske O."/>
            <person name="Meyerdierks A."/>
            <person name="Storesund J.E."/>
            <person name="Kallscheuer N."/>
            <person name="Luecker S."/>
            <person name="Lage O.M."/>
            <person name="Pohl T."/>
            <person name="Merkel B.J."/>
            <person name="Hornburger P."/>
            <person name="Mueller R.-W."/>
            <person name="Bruemmer F."/>
            <person name="Labrenz M."/>
            <person name="Spormann A.M."/>
            <person name="Op Den Camp H."/>
            <person name="Overmann J."/>
            <person name="Amann R."/>
            <person name="Jetten M.S.M."/>
            <person name="Mascher T."/>
            <person name="Medema M.H."/>
            <person name="Devos D.P."/>
            <person name="Kaster A.-K."/>
            <person name="Ovreas L."/>
            <person name="Rohde M."/>
            <person name="Galperin M.Y."/>
            <person name="Jogler C."/>
        </authorList>
    </citation>
    <scope>NUCLEOTIDE SEQUENCE [LARGE SCALE GENOMIC DNA]</scope>
    <source>
        <strain evidence="2 3">Poly59</strain>
    </source>
</reference>
<evidence type="ECO:0000313" key="2">
    <source>
        <dbReference type="EMBL" id="TWU51109.1"/>
    </source>
</evidence>
<keyword evidence="3" id="KW-1185">Reference proteome</keyword>
<evidence type="ECO:0000313" key="3">
    <source>
        <dbReference type="Proteomes" id="UP000317977"/>
    </source>
</evidence>
<keyword evidence="1" id="KW-0812">Transmembrane</keyword>
<feature type="transmembrane region" description="Helical" evidence="1">
    <location>
        <begin position="60"/>
        <end position="79"/>
    </location>
</feature>
<dbReference type="EMBL" id="SJPX01000003">
    <property type="protein sequence ID" value="TWU51109.1"/>
    <property type="molecule type" value="Genomic_DNA"/>
</dbReference>
<proteinExistence type="predicted"/>
<protein>
    <submittedName>
        <fullName evidence="2">Uncharacterized protein</fullName>
    </submittedName>
</protein>